<dbReference type="Proteomes" id="UP000187283">
    <property type="component" value="Unassembled WGS sequence"/>
</dbReference>
<evidence type="ECO:0000313" key="2">
    <source>
        <dbReference type="Proteomes" id="UP000187283"/>
    </source>
</evidence>
<comment type="caution">
    <text evidence="1">The sequence shown here is derived from an EMBL/GenBank/DDBJ whole genome shotgun (WGS) entry which is preliminary data.</text>
</comment>
<dbReference type="EMBL" id="LSSN01001424">
    <property type="protein sequence ID" value="OMJ19699.1"/>
    <property type="molecule type" value="Genomic_DNA"/>
</dbReference>
<sequence>MSAAHVENAPVFFADMSAAHVEDALVFVADMSAAHVEDALVFVADMSAAHVEDAPVFAADISIAHIEELLLHVLRRGDKYKSDPLVVARTKDPVVEKGSDSVLKNAGAGAIAPVSAENGINGDSKEAIAGKAVIDTKPTNYNTLGVKKVQAISIKGVAEDKGSSEEIKYMNEIDKIIRDDGGTVAPTAKSRDKLNNQNIY</sequence>
<evidence type="ECO:0000313" key="1">
    <source>
        <dbReference type="EMBL" id="OMJ19699.1"/>
    </source>
</evidence>
<proteinExistence type="predicted"/>
<accession>A0A1R1XYQ0</accession>
<protein>
    <submittedName>
        <fullName evidence="1">Uncharacterized protein</fullName>
    </submittedName>
</protein>
<gene>
    <name evidence="1" type="ORF">AYI70_g4562</name>
</gene>
<reference evidence="1 2" key="1">
    <citation type="submission" date="2017-01" db="EMBL/GenBank/DDBJ databases">
        <authorList>
            <person name="Mah S.A."/>
            <person name="Swanson W.J."/>
            <person name="Moy G.W."/>
            <person name="Vacquier V.D."/>
        </authorList>
    </citation>
    <scope>NUCLEOTIDE SEQUENCE [LARGE SCALE GENOMIC DNA]</scope>
    <source>
        <strain evidence="1 2">GSMNP</strain>
    </source>
</reference>
<keyword evidence="2" id="KW-1185">Reference proteome</keyword>
<name>A0A1R1XYQ0_9FUNG</name>
<organism evidence="1 2">
    <name type="scientific">Smittium culicis</name>
    <dbReference type="NCBI Taxonomy" id="133412"/>
    <lineage>
        <taxon>Eukaryota</taxon>
        <taxon>Fungi</taxon>
        <taxon>Fungi incertae sedis</taxon>
        <taxon>Zoopagomycota</taxon>
        <taxon>Kickxellomycotina</taxon>
        <taxon>Harpellomycetes</taxon>
        <taxon>Harpellales</taxon>
        <taxon>Legeriomycetaceae</taxon>
        <taxon>Smittium</taxon>
    </lineage>
</organism>
<dbReference type="AlphaFoldDB" id="A0A1R1XYQ0"/>